<dbReference type="AlphaFoldDB" id="A0AAV5KG17"/>
<organism evidence="3 4">
    <name type="scientific">Rubroshorea leprosula</name>
    <dbReference type="NCBI Taxonomy" id="152421"/>
    <lineage>
        <taxon>Eukaryota</taxon>
        <taxon>Viridiplantae</taxon>
        <taxon>Streptophyta</taxon>
        <taxon>Embryophyta</taxon>
        <taxon>Tracheophyta</taxon>
        <taxon>Spermatophyta</taxon>
        <taxon>Magnoliopsida</taxon>
        <taxon>eudicotyledons</taxon>
        <taxon>Gunneridae</taxon>
        <taxon>Pentapetalae</taxon>
        <taxon>rosids</taxon>
        <taxon>malvids</taxon>
        <taxon>Malvales</taxon>
        <taxon>Dipterocarpaceae</taxon>
        <taxon>Rubroshorea</taxon>
    </lineage>
</organism>
<dbReference type="InterPro" id="IPR011990">
    <property type="entry name" value="TPR-like_helical_dom_sf"/>
</dbReference>
<comment type="caution">
    <text evidence="3">The sequence shown here is derived from an EMBL/GenBank/DDBJ whole genome shotgun (WGS) entry which is preliminary data.</text>
</comment>
<feature type="region of interest" description="Disordered" evidence="2">
    <location>
        <begin position="64"/>
        <end position="91"/>
    </location>
</feature>
<feature type="region of interest" description="Disordered" evidence="2">
    <location>
        <begin position="1"/>
        <end position="34"/>
    </location>
</feature>
<evidence type="ECO:0000256" key="1">
    <source>
        <dbReference type="ARBA" id="ARBA00022737"/>
    </source>
</evidence>
<dbReference type="SUPFAM" id="SSF48452">
    <property type="entry name" value="TPR-like"/>
    <property type="match status" value="1"/>
</dbReference>
<dbReference type="GO" id="GO:2000636">
    <property type="term" value="P:positive regulation of primary miRNA processing"/>
    <property type="evidence" value="ECO:0007669"/>
    <property type="project" value="TreeGrafter"/>
</dbReference>
<dbReference type="GO" id="GO:0046540">
    <property type="term" value="C:U4/U6 x U5 tri-snRNP complex"/>
    <property type="evidence" value="ECO:0007669"/>
    <property type="project" value="TreeGrafter"/>
</dbReference>
<dbReference type="SMART" id="SM00386">
    <property type="entry name" value="HAT"/>
    <property type="match status" value="3"/>
</dbReference>
<evidence type="ECO:0000313" key="4">
    <source>
        <dbReference type="Proteomes" id="UP001054252"/>
    </source>
</evidence>
<feature type="compositionally biased region" description="Basic and acidic residues" evidence="2">
    <location>
        <begin position="10"/>
        <end position="29"/>
    </location>
</feature>
<dbReference type="GO" id="GO:0080188">
    <property type="term" value="P:gene silencing by siRNA-directed DNA methylation"/>
    <property type="evidence" value="ECO:0007669"/>
    <property type="project" value="TreeGrafter"/>
</dbReference>
<sequence>MIRGITEEWMDPRESRLMEEAQRSSDLKRRSYSSSRINTLAQKARLEQEQEQEQEYVRVTALDHPNNRRAGGSKTPITDFTEGSLSNPKQPAKLRLEEVAKEIQAAMRMFQKLRGESSFPMGCNFQLLKNAKAVIDRGVKSIFNSVMLRLQAVEGERALERIPDTERQWKVTMEVSGVEDAKVAALYWGRTTFLWMWTCAKLEEANGNSNAAISGRTIEVGMRNLQTEGLVIDREAWMKEAEAAERAGFMATCKIILQNIIGVEVEGEDGKRNWVADAEECLKHCPDCVPLWLSLANLEEKMKRIAEARAILTRAREKNPHQPELWLATVHAELRHGYKKEADIWMAYGNVQIVMLARIVNGMATSLPPRPSFSGRMEVYVDKDRSWFYRAMTVAPDIGDNWAMYYKFELEHGSYEKNRRICCCKTKA</sequence>
<dbReference type="Proteomes" id="UP001054252">
    <property type="component" value="Unassembled WGS sequence"/>
</dbReference>
<dbReference type="PANTHER" id="PTHR11246">
    <property type="entry name" value="PRE-MRNA SPLICING FACTOR"/>
    <property type="match status" value="1"/>
</dbReference>
<dbReference type="Gene3D" id="1.25.40.10">
    <property type="entry name" value="Tetratricopeptide repeat domain"/>
    <property type="match status" value="1"/>
</dbReference>
<dbReference type="EMBL" id="BPVZ01000063">
    <property type="protein sequence ID" value="GKV23491.1"/>
    <property type="molecule type" value="Genomic_DNA"/>
</dbReference>
<dbReference type="PANTHER" id="PTHR11246:SF1">
    <property type="entry name" value="PRE-MRNA-PROCESSING FACTOR 6"/>
    <property type="match status" value="1"/>
</dbReference>
<dbReference type="InterPro" id="IPR045075">
    <property type="entry name" value="Syf1-like"/>
</dbReference>
<dbReference type="GO" id="GO:0071013">
    <property type="term" value="C:catalytic step 2 spliceosome"/>
    <property type="evidence" value="ECO:0007669"/>
    <property type="project" value="TreeGrafter"/>
</dbReference>
<protein>
    <submittedName>
        <fullName evidence="3">Uncharacterized protein</fullName>
    </submittedName>
</protein>
<dbReference type="GO" id="GO:0000244">
    <property type="term" value="P:spliceosomal tri-snRNP complex assembly"/>
    <property type="evidence" value="ECO:0007669"/>
    <property type="project" value="TreeGrafter"/>
</dbReference>
<keyword evidence="1" id="KW-0677">Repeat</keyword>
<accession>A0AAV5KG17</accession>
<dbReference type="InterPro" id="IPR003107">
    <property type="entry name" value="HAT"/>
</dbReference>
<gene>
    <name evidence="3" type="ORF">SLEP1_g33207</name>
</gene>
<dbReference type="Pfam" id="PF13428">
    <property type="entry name" value="TPR_14"/>
    <property type="match status" value="1"/>
</dbReference>
<evidence type="ECO:0000313" key="3">
    <source>
        <dbReference type="EMBL" id="GKV23491.1"/>
    </source>
</evidence>
<name>A0AAV5KG17_9ROSI</name>
<feature type="compositionally biased region" description="Polar residues" evidence="2">
    <location>
        <begin position="75"/>
        <end position="89"/>
    </location>
</feature>
<evidence type="ECO:0000256" key="2">
    <source>
        <dbReference type="SAM" id="MobiDB-lite"/>
    </source>
</evidence>
<reference evidence="3 4" key="1">
    <citation type="journal article" date="2021" name="Commun. Biol.">
        <title>The genome of Shorea leprosula (Dipterocarpaceae) highlights the ecological relevance of drought in aseasonal tropical rainforests.</title>
        <authorList>
            <person name="Ng K.K.S."/>
            <person name="Kobayashi M.J."/>
            <person name="Fawcett J.A."/>
            <person name="Hatakeyama M."/>
            <person name="Paape T."/>
            <person name="Ng C.H."/>
            <person name="Ang C.C."/>
            <person name="Tnah L.H."/>
            <person name="Lee C.T."/>
            <person name="Nishiyama T."/>
            <person name="Sese J."/>
            <person name="O'Brien M.J."/>
            <person name="Copetti D."/>
            <person name="Mohd Noor M.I."/>
            <person name="Ong R.C."/>
            <person name="Putra M."/>
            <person name="Sireger I.Z."/>
            <person name="Indrioko S."/>
            <person name="Kosugi Y."/>
            <person name="Izuno A."/>
            <person name="Isagi Y."/>
            <person name="Lee S.L."/>
            <person name="Shimizu K.K."/>
        </authorList>
    </citation>
    <scope>NUCLEOTIDE SEQUENCE [LARGE SCALE GENOMIC DNA]</scope>
    <source>
        <strain evidence="3">214</strain>
    </source>
</reference>
<keyword evidence="4" id="KW-1185">Reference proteome</keyword>
<proteinExistence type="predicted"/>